<dbReference type="RefSeq" id="WP_382411093.1">
    <property type="nucleotide sequence ID" value="NZ_JBHSGU010000029.1"/>
</dbReference>
<dbReference type="GO" id="GO:0016787">
    <property type="term" value="F:hydrolase activity"/>
    <property type="evidence" value="ECO:0007669"/>
    <property type="project" value="UniProtKB-KW"/>
</dbReference>
<dbReference type="InterPro" id="IPR032466">
    <property type="entry name" value="Metal_Hydrolase"/>
</dbReference>
<protein>
    <submittedName>
        <fullName evidence="2">Amidohydrolase</fullName>
        <ecNumber evidence="2">3.5.-.-</ecNumber>
    </submittedName>
</protein>
<gene>
    <name evidence="2" type="ORF">ACFO4O_18030</name>
</gene>
<sequence>MNIMKNSGVTIKHSFLASMCALVVLMAGCSERHAETSKDSKAPIADRVLMNANVLSLDANNTQAQALAISNGKILFIGSNDDVRNFIGANSEVEDLDGRTVLPGFIDAHGHFLQTGMMALAANLLPPPDNDVSSVEQIIDKLKAKADSDMTKELGWIIGMGYDDAQLEEGRHPTRTDLDKVSTDVPVLAVHQSSHLGAVNSKALEVLGISNDVTDPEGGKFRRNANGELSGVVEELAFFGIANQAFAKVNSELVQQAIAASQKAYFAAGFTTAQEGRAQLSDVQAVMGAAKAGALDIDVGVFPDPTLINDDSVFIDDIMALHSPNYANHARIAGIKLSLDGSPQVKTAWLSKPYHKPLEGQSEDYAGYPQLDTEVINKYIQLSYENDWQVLAHVNGDAAIDQFLDAIEQAHEMFPDSSMKPVAIHAQTAREDQLDRMARVNMIPSFMSVHAFYWGDWHRDSVLGENRAAHISPAKSALTKGLTITSHNDAPVTLPNSQMILYSMVNRLTRSEQVLGADERVDIEQAIRAITSSAAYQLSEDATKGSIEAGKYADLVIVDKNPLEMPSTELLDHKVLSTIKEGKTVYSAPN</sequence>
<dbReference type="InterPro" id="IPR033932">
    <property type="entry name" value="YtcJ-like"/>
</dbReference>
<dbReference type="Gene3D" id="3.10.310.70">
    <property type="match status" value="1"/>
</dbReference>
<dbReference type="Pfam" id="PF07969">
    <property type="entry name" value="Amidohydro_3"/>
    <property type="match status" value="1"/>
</dbReference>
<evidence type="ECO:0000313" key="2">
    <source>
        <dbReference type="EMBL" id="MFC4702049.1"/>
    </source>
</evidence>
<dbReference type="PROSITE" id="PS51257">
    <property type="entry name" value="PROKAR_LIPOPROTEIN"/>
    <property type="match status" value="1"/>
</dbReference>
<dbReference type="EMBL" id="JBHSGU010000029">
    <property type="protein sequence ID" value="MFC4702049.1"/>
    <property type="molecule type" value="Genomic_DNA"/>
</dbReference>
<dbReference type="PANTHER" id="PTHR22642:SF2">
    <property type="entry name" value="PROTEIN LONG AFTER FAR-RED 3"/>
    <property type="match status" value="1"/>
</dbReference>
<comment type="caution">
    <text evidence="2">The sequence shown here is derived from an EMBL/GenBank/DDBJ whole genome shotgun (WGS) entry which is preliminary data.</text>
</comment>
<dbReference type="EC" id="3.5.-.-" evidence="2"/>
<accession>A0ABV9M0R0</accession>
<dbReference type="Proteomes" id="UP001595897">
    <property type="component" value="Unassembled WGS sequence"/>
</dbReference>
<dbReference type="InterPro" id="IPR013108">
    <property type="entry name" value="Amidohydro_3"/>
</dbReference>
<dbReference type="PANTHER" id="PTHR22642">
    <property type="entry name" value="IMIDAZOLONEPROPIONASE"/>
    <property type="match status" value="1"/>
</dbReference>
<keyword evidence="2" id="KW-0378">Hydrolase</keyword>
<feature type="domain" description="Amidohydrolase 3" evidence="1">
    <location>
        <begin position="92"/>
        <end position="586"/>
    </location>
</feature>
<dbReference type="InterPro" id="IPR011059">
    <property type="entry name" value="Metal-dep_hydrolase_composite"/>
</dbReference>
<dbReference type="Gene3D" id="3.20.20.140">
    <property type="entry name" value="Metal-dependent hydrolases"/>
    <property type="match status" value="1"/>
</dbReference>
<dbReference type="CDD" id="cd01300">
    <property type="entry name" value="YtcJ_like"/>
    <property type="match status" value="1"/>
</dbReference>
<keyword evidence="3" id="KW-1185">Reference proteome</keyword>
<dbReference type="Gene3D" id="2.30.40.10">
    <property type="entry name" value="Urease, subunit C, domain 1"/>
    <property type="match status" value="1"/>
</dbReference>
<evidence type="ECO:0000313" key="3">
    <source>
        <dbReference type="Proteomes" id="UP001595897"/>
    </source>
</evidence>
<proteinExistence type="predicted"/>
<dbReference type="SUPFAM" id="SSF51556">
    <property type="entry name" value="Metallo-dependent hydrolases"/>
    <property type="match status" value="1"/>
</dbReference>
<evidence type="ECO:0000259" key="1">
    <source>
        <dbReference type="Pfam" id="PF07969"/>
    </source>
</evidence>
<name>A0ABV9M0R0_9ALTE</name>
<reference evidence="3" key="1">
    <citation type="journal article" date="2019" name="Int. J. Syst. Evol. Microbiol.">
        <title>The Global Catalogue of Microorganisms (GCM) 10K type strain sequencing project: providing services to taxonomists for standard genome sequencing and annotation.</title>
        <authorList>
            <consortium name="The Broad Institute Genomics Platform"/>
            <consortium name="The Broad Institute Genome Sequencing Center for Infectious Disease"/>
            <person name="Wu L."/>
            <person name="Ma J."/>
        </authorList>
    </citation>
    <scope>NUCLEOTIDE SEQUENCE [LARGE SCALE GENOMIC DNA]</scope>
    <source>
        <strain evidence="3">KACC 12507</strain>
    </source>
</reference>
<organism evidence="2 3">
    <name type="scientific">Glaciecola siphonariae</name>
    <dbReference type="NCBI Taxonomy" id="521012"/>
    <lineage>
        <taxon>Bacteria</taxon>
        <taxon>Pseudomonadati</taxon>
        <taxon>Pseudomonadota</taxon>
        <taxon>Gammaproteobacteria</taxon>
        <taxon>Alteromonadales</taxon>
        <taxon>Alteromonadaceae</taxon>
        <taxon>Glaciecola</taxon>
    </lineage>
</organism>
<dbReference type="SUPFAM" id="SSF51338">
    <property type="entry name" value="Composite domain of metallo-dependent hydrolases"/>
    <property type="match status" value="1"/>
</dbReference>